<evidence type="ECO:0000313" key="2">
    <source>
        <dbReference type="Proteomes" id="UP000299102"/>
    </source>
</evidence>
<proteinExistence type="predicted"/>
<dbReference type="GO" id="GO:0000793">
    <property type="term" value="C:condensed chromosome"/>
    <property type="evidence" value="ECO:0007669"/>
    <property type="project" value="TreeGrafter"/>
</dbReference>
<dbReference type="GO" id="GO:0003697">
    <property type="term" value="F:single-stranded DNA binding"/>
    <property type="evidence" value="ECO:0007669"/>
    <property type="project" value="TreeGrafter"/>
</dbReference>
<keyword evidence="1" id="KW-0808">Transferase</keyword>
<dbReference type="GO" id="GO:0032259">
    <property type="term" value="P:methylation"/>
    <property type="evidence" value="ECO:0007669"/>
    <property type="project" value="UniProtKB-KW"/>
</dbReference>
<accession>A0A4C1VJU9</accession>
<dbReference type="InterPro" id="IPR052709">
    <property type="entry name" value="Transposase-MT_Hybrid"/>
</dbReference>
<dbReference type="OrthoDB" id="616263at2759"/>
<keyword evidence="2" id="KW-1185">Reference proteome</keyword>
<name>A0A4C1VJU9_EUMVA</name>
<protein>
    <submittedName>
        <fullName evidence="1">Histone-lysine N-methyltransferase SETMAR</fullName>
    </submittedName>
</protein>
<dbReference type="Gene3D" id="3.30.420.10">
    <property type="entry name" value="Ribonuclease H-like superfamily/Ribonuclease H"/>
    <property type="match status" value="1"/>
</dbReference>
<dbReference type="GO" id="GO:0000729">
    <property type="term" value="P:DNA double-strand break processing"/>
    <property type="evidence" value="ECO:0007669"/>
    <property type="project" value="TreeGrafter"/>
</dbReference>
<dbReference type="GO" id="GO:0035861">
    <property type="term" value="C:site of double-strand break"/>
    <property type="evidence" value="ECO:0007669"/>
    <property type="project" value="TreeGrafter"/>
</dbReference>
<organism evidence="1 2">
    <name type="scientific">Eumeta variegata</name>
    <name type="common">Bagworm moth</name>
    <name type="synonym">Eumeta japonica</name>
    <dbReference type="NCBI Taxonomy" id="151549"/>
    <lineage>
        <taxon>Eukaryota</taxon>
        <taxon>Metazoa</taxon>
        <taxon>Ecdysozoa</taxon>
        <taxon>Arthropoda</taxon>
        <taxon>Hexapoda</taxon>
        <taxon>Insecta</taxon>
        <taxon>Pterygota</taxon>
        <taxon>Neoptera</taxon>
        <taxon>Endopterygota</taxon>
        <taxon>Lepidoptera</taxon>
        <taxon>Glossata</taxon>
        <taxon>Ditrysia</taxon>
        <taxon>Tineoidea</taxon>
        <taxon>Psychidae</taxon>
        <taxon>Oiketicinae</taxon>
        <taxon>Eumeta</taxon>
    </lineage>
</organism>
<sequence>MRSNAEPALSEHPTAGAVTLIGSWSRLGFARFLTLKAVLNKQNYNILLGTDNHLLPKKFDVSFSTENLIGPLFWDSKGMVMIEYLDRGANVTDSLYAKQLKKLRNEFERLGSNLSILHIHLTLPLGISTYFRGETINSDLYCQQLMRLKQEIKKKWPEFINRKNMVFHDDNARRHKCLTTQQILREFDWEALMHPP</sequence>
<dbReference type="GO" id="GO:0044774">
    <property type="term" value="P:mitotic DNA integrity checkpoint signaling"/>
    <property type="evidence" value="ECO:0007669"/>
    <property type="project" value="TreeGrafter"/>
</dbReference>
<evidence type="ECO:0000313" key="1">
    <source>
        <dbReference type="EMBL" id="GBP38801.1"/>
    </source>
</evidence>
<dbReference type="GO" id="GO:0000014">
    <property type="term" value="F:single-stranded DNA endodeoxyribonuclease activity"/>
    <property type="evidence" value="ECO:0007669"/>
    <property type="project" value="TreeGrafter"/>
</dbReference>
<dbReference type="Proteomes" id="UP000299102">
    <property type="component" value="Unassembled WGS sequence"/>
</dbReference>
<dbReference type="GO" id="GO:0031297">
    <property type="term" value="P:replication fork processing"/>
    <property type="evidence" value="ECO:0007669"/>
    <property type="project" value="TreeGrafter"/>
</dbReference>
<reference evidence="1 2" key="1">
    <citation type="journal article" date="2019" name="Commun. Biol.">
        <title>The bagworm genome reveals a unique fibroin gene that provides high tensile strength.</title>
        <authorList>
            <person name="Kono N."/>
            <person name="Nakamura H."/>
            <person name="Ohtoshi R."/>
            <person name="Tomita M."/>
            <person name="Numata K."/>
            <person name="Arakawa K."/>
        </authorList>
    </citation>
    <scope>NUCLEOTIDE SEQUENCE [LARGE SCALE GENOMIC DNA]</scope>
</reference>
<dbReference type="PANTHER" id="PTHR46060">
    <property type="entry name" value="MARINER MOS1 TRANSPOSASE-LIKE PROTEIN"/>
    <property type="match status" value="1"/>
</dbReference>
<dbReference type="InterPro" id="IPR001888">
    <property type="entry name" value="Transposase_1"/>
</dbReference>
<dbReference type="GO" id="GO:0046975">
    <property type="term" value="F:histone H3K36 methyltransferase activity"/>
    <property type="evidence" value="ECO:0007669"/>
    <property type="project" value="TreeGrafter"/>
</dbReference>
<dbReference type="GO" id="GO:0006303">
    <property type="term" value="P:double-strand break repair via nonhomologous end joining"/>
    <property type="evidence" value="ECO:0007669"/>
    <property type="project" value="TreeGrafter"/>
</dbReference>
<dbReference type="GO" id="GO:0042800">
    <property type="term" value="F:histone H3K4 methyltransferase activity"/>
    <property type="evidence" value="ECO:0007669"/>
    <property type="project" value="TreeGrafter"/>
</dbReference>
<keyword evidence="1" id="KW-0489">Methyltransferase</keyword>
<dbReference type="InterPro" id="IPR036397">
    <property type="entry name" value="RNaseH_sf"/>
</dbReference>
<dbReference type="AlphaFoldDB" id="A0A4C1VJU9"/>
<gene>
    <name evidence="1" type="primary">SETMAR</name>
    <name evidence="1" type="ORF">EVAR_33551_1</name>
</gene>
<dbReference type="Pfam" id="PF01359">
    <property type="entry name" value="Transposase_1"/>
    <property type="match status" value="1"/>
</dbReference>
<dbReference type="EMBL" id="BGZK01000354">
    <property type="protein sequence ID" value="GBP38801.1"/>
    <property type="molecule type" value="Genomic_DNA"/>
</dbReference>
<dbReference type="GO" id="GO:0003690">
    <property type="term" value="F:double-stranded DNA binding"/>
    <property type="evidence" value="ECO:0007669"/>
    <property type="project" value="TreeGrafter"/>
</dbReference>
<dbReference type="GO" id="GO:0044547">
    <property type="term" value="F:DNA topoisomerase binding"/>
    <property type="evidence" value="ECO:0007669"/>
    <property type="project" value="TreeGrafter"/>
</dbReference>
<dbReference type="GO" id="GO:0015074">
    <property type="term" value="P:DNA integration"/>
    <property type="evidence" value="ECO:0007669"/>
    <property type="project" value="TreeGrafter"/>
</dbReference>
<dbReference type="GO" id="GO:0005634">
    <property type="term" value="C:nucleus"/>
    <property type="evidence" value="ECO:0007669"/>
    <property type="project" value="TreeGrafter"/>
</dbReference>
<comment type="caution">
    <text evidence="1">The sequence shown here is derived from an EMBL/GenBank/DDBJ whole genome shotgun (WGS) entry which is preliminary data.</text>
</comment>
<dbReference type="PANTHER" id="PTHR46060:SF2">
    <property type="entry name" value="HISTONE-LYSINE N-METHYLTRANSFERASE SETMAR"/>
    <property type="match status" value="1"/>
</dbReference>